<dbReference type="Proteomes" id="UP000269689">
    <property type="component" value="Unassembled WGS sequence"/>
</dbReference>
<dbReference type="SMART" id="SM00382">
    <property type="entry name" value="AAA"/>
    <property type="match status" value="1"/>
</dbReference>
<dbReference type="InterPro" id="IPR027417">
    <property type="entry name" value="P-loop_NTPase"/>
</dbReference>
<keyword evidence="10" id="KW-1185">Reference proteome</keyword>
<dbReference type="SUPFAM" id="SSF52540">
    <property type="entry name" value="P-loop containing nucleoside triphosphate hydrolases"/>
    <property type="match status" value="1"/>
</dbReference>
<dbReference type="GO" id="GO:0055085">
    <property type="term" value="P:transmembrane transport"/>
    <property type="evidence" value="ECO:0007669"/>
    <property type="project" value="UniProtKB-ARBA"/>
</dbReference>
<dbReference type="GO" id="GO:0015833">
    <property type="term" value="P:peptide transport"/>
    <property type="evidence" value="ECO:0007669"/>
    <property type="project" value="InterPro"/>
</dbReference>
<gene>
    <name evidence="9" type="ORF">EDD53_2294</name>
</gene>
<evidence type="ECO:0000256" key="2">
    <source>
        <dbReference type="ARBA" id="ARBA00005417"/>
    </source>
</evidence>
<feature type="domain" description="ABC transporter" evidence="8">
    <location>
        <begin position="4"/>
        <end position="253"/>
    </location>
</feature>
<dbReference type="Pfam" id="PF00005">
    <property type="entry name" value="ABC_tran"/>
    <property type="match status" value="1"/>
</dbReference>
<accession>A0A3N4UYE0</accession>
<dbReference type="GO" id="GO:0005524">
    <property type="term" value="F:ATP binding"/>
    <property type="evidence" value="ECO:0007669"/>
    <property type="project" value="UniProtKB-KW"/>
</dbReference>
<evidence type="ECO:0000256" key="3">
    <source>
        <dbReference type="ARBA" id="ARBA00022448"/>
    </source>
</evidence>
<protein>
    <submittedName>
        <fullName evidence="9">Oligopeptide transport system ATP-binding protein</fullName>
    </submittedName>
</protein>
<dbReference type="CDD" id="cd03257">
    <property type="entry name" value="ABC_NikE_OppD_transporters"/>
    <property type="match status" value="1"/>
</dbReference>
<evidence type="ECO:0000256" key="5">
    <source>
        <dbReference type="ARBA" id="ARBA00022741"/>
    </source>
</evidence>
<dbReference type="InterPro" id="IPR003593">
    <property type="entry name" value="AAA+_ATPase"/>
</dbReference>
<evidence type="ECO:0000313" key="10">
    <source>
        <dbReference type="Proteomes" id="UP000269689"/>
    </source>
</evidence>
<dbReference type="GO" id="GO:0016887">
    <property type="term" value="F:ATP hydrolysis activity"/>
    <property type="evidence" value="ECO:0007669"/>
    <property type="project" value="InterPro"/>
</dbReference>
<dbReference type="PROSITE" id="PS50893">
    <property type="entry name" value="ABC_TRANSPORTER_2"/>
    <property type="match status" value="1"/>
</dbReference>
<evidence type="ECO:0000259" key="8">
    <source>
        <dbReference type="PROSITE" id="PS50893"/>
    </source>
</evidence>
<dbReference type="PANTHER" id="PTHR43297">
    <property type="entry name" value="OLIGOPEPTIDE TRANSPORT ATP-BINDING PROTEIN APPD"/>
    <property type="match status" value="1"/>
</dbReference>
<dbReference type="Gene3D" id="3.40.50.300">
    <property type="entry name" value="P-loop containing nucleotide triphosphate hydrolases"/>
    <property type="match status" value="1"/>
</dbReference>
<dbReference type="InterPro" id="IPR003439">
    <property type="entry name" value="ABC_transporter-like_ATP-bd"/>
</dbReference>
<dbReference type="FunFam" id="3.40.50.300:FF:000016">
    <property type="entry name" value="Oligopeptide ABC transporter ATP-binding component"/>
    <property type="match status" value="1"/>
</dbReference>
<keyword evidence="6 9" id="KW-0067">ATP-binding</keyword>
<dbReference type="PROSITE" id="PS00211">
    <property type="entry name" value="ABC_TRANSPORTER_1"/>
    <property type="match status" value="1"/>
</dbReference>
<dbReference type="RefSeq" id="WP_123793318.1">
    <property type="nucleotide sequence ID" value="NZ_RKQK01000003.1"/>
</dbReference>
<proteinExistence type="inferred from homology"/>
<dbReference type="AlphaFoldDB" id="A0A3N4UYE0"/>
<keyword evidence="7" id="KW-0472">Membrane</keyword>
<dbReference type="NCBIfam" id="TIGR01727">
    <property type="entry name" value="oligo_HPY"/>
    <property type="match status" value="1"/>
</dbReference>
<comment type="similarity">
    <text evidence="2">Belongs to the ABC transporter superfamily.</text>
</comment>
<keyword evidence="3" id="KW-0813">Transport</keyword>
<organism evidence="9 10">
    <name type="scientific">Pacificibacter maritimus</name>
    <dbReference type="NCBI Taxonomy" id="762213"/>
    <lineage>
        <taxon>Bacteria</taxon>
        <taxon>Pseudomonadati</taxon>
        <taxon>Pseudomonadota</taxon>
        <taxon>Alphaproteobacteria</taxon>
        <taxon>Rhodobacterales</taxon>
        <taxon>Roseobacteraceae</taxon>
        <taxon>Pacificibacter</taxon>
    </lineage>
</organism>
<evidence type="ECO:0000256" key="7">
    <source>
        <dbReference type="ARBA" id="ARBA00023136"/>
    </source>
</evidence>
<evidence type="ECO:0000256" key="1">
    <source>
        <dbReference type="ARBA" id="ARBA00004417"/>
    </source>
</evidence>
<evidence type="ECO:0000256" key="4">
    <source>
        <dbReference type="ARBA" id="ARBA00022475"/>
    </source>
</evidence>
<keyword evidence="5" id="KW-0547">Nucleotide-binding</keyword>
<dbReference type="InterPro" id="IPR017871">
    <property type="entry name" value="ABC_transporter-like_CS"/>
</dbReference>
<comment type="subcellular location">
    <subcellularLocation>
        <location evidence="1">Cell inner membrane</location>
        <topology evidence="1">Peripheral membrane protein</topology>
    </subcellularLocation>
</comment>
<dbReference type="Pfam" id="PF08352">
    <property type="entry name" value="oligo_HPY"/>
    <property type="match status" value="1"/>
</dbReference>
<comment type="caution">
    <text evidence="9">The sequence shown here is derived from an EMBL/GenBank/DDBJ whole genome shotgun (WGS) entry which is preliminary data.</text>
</comment>
<evidence type="ECO:0000313" key="9">
    <source>
        <dbReference type="EMBL" id="RPE66590.1"/>
    </source>
</evidence>
<dbReference type="InterPro" id="IPR050388">
    <property type="entry name" value="ABC_Ni/Peptide_Import"/>
</dbReference>
<dbReference type="EMBL" id="RKQK01000003">
    <property type="protein sequence ID" value="RPE66590.1"/>
    <property type="molecule type" value="Genomic_DNA"/>
</dbReference>
<dbReference type="OrthoDB" id="9802264at2"/>
<dbReference type="InterPro" id="IPR013563">
    <property type="entry name" value="Oligopep_ABC_C"/>
</dbReference>
<sequence>MTLLQAENLSIEFQTPDGVVKAVNDVSFSIGAGETVALVGESGSGKSQIALSVLGLLAGNARTSGTVTYQGKNLLEMQQNELNSIRAKEIAMIFQDPMTSLNPYMTIERQLNESLEQHEGLKGAAARKRVLEAMDAVRIPDAKNRLKAYPHEFSGGMRQRIVIAMALMCSPKLILADEPTTALDVTVQAQIMALLKEIQRESDMSVLLITHDLGVVAGACEKTLVLYAGRVMEQAGTLDLFETPSHPYTRGLLRAVPNIQDAVGDLRSIAGQPPNQMVPPPGCPFAPRCENRTEQCDRELPPLVGDIRHQRACWRPVEELV</sequence>
<dbReference type="GO" id="GO:0005886">
    <property type="term" value="C:plasma membrane"/>
    <property type="evidence" value="ECO:0007669"/>
    <property type="project" value="UniProtKB-SubCell"/>
</dbReference>
<keyword evidence="4" id="KW-1003">Cell membrane</keyword>
<dbReference type="PANTHER" id="PTHR43297:SF7">
    <property type="entry name" value="D,D-DIPEPTIDE TRANSPORT ATP-BINDING PROTEIN DDPD-RELATED"/>
    <property type="match status" value="1"/>
</dbReference>
<reference evidence="9 10" key="1">
    <citation type="submission" date="2018-11" db="EMBL/GenBank/DDBJ databases">
        <title>Genomic Encyclopedia of Type Strains, Phase IV (KMG-IV): sequencing the most valuable type-strain genomes for metagenomic binning, comparative biology and taxonomic classification.</title>
        <authorList>
            <person name="Goeker M."/>
        </authorList>
    </citation>
    <scope>NUCLEOTIDE SEQUENCE [LARGE SCALE GENOMIC DNA]</scope>
    <source>
        <strain evidence="9 10">DSM 104731</strain>
    </source>
</reference>
<evidence type="ECO:0000256" key="6">
    <source>
        <dbReference type="ARBA" id="ARBA00022840"/>
    </source>
</evidence>
<name>A0A3N4UYE0_9RHOB</name>